<dbReference type="EMBL" id="RJUR01000014">
    <property type="protein sequence ID" value="ROQ49113.1"/>
    <property type="molecule type" value="Genomic_DNA"/>
</dbReference>
<dbReference type="Gene3D" id="3.90.75.20">
    <property type="match status" value="1"/>
</dbReference>
<dbReference type="Pfam" id="PF13392">
    <property type="entry name" value="HNH_3"/>
    <property type="match status" value="1"/>
</dbReference>
<dbReference type="SUPFAM" id="SSF54060">
    <property type="entry name" value="His-Me finger endonucleases"/>
    <property type="match status" value="1"/>
</dbReference>
<dbReference type="Proteomes" id="UP000269115">
    <property type="component" value="Unassembled WGS sequence"/>
</dbReference>
<protein>
    <submittedName>
        <fullName evidence="3">HNH endonuclease</fullName>
    </submittedName>
</protein>
<proteinExistence type="predicted"/>
<organism evidence="3 4">
    <name type="scientific">Pseudomonas putida</name>
    <name type="common">Arthrobacter siderocapsulatus</name>
    <dbReference type="NCBI Taxonomy" id="303"/>
    <lineage>
        <taxon>Bacteria</taxon>
        <taxon>Pseudomonadati</taxon>
        <taxon>Pseudomonadota</taxon>
        <taxon>Gammaproteobacteria</taxon>
        <taxon>Pseudomonadales</taxon>
        <taxon>Pseudomonadaceae</taxon>
        <taxon>Pseudomonas</taxon>
    </lineage>
</organism>
<comment type="caution">
    <text evidence="3">The sequence shown here is derived from an EMBL/GenBank/DDBJ whole genome shotgun (WGS) entry which is preliminary data.</text>
</comment>
<keyword evidence="3" id="KW-0540">Nuclease</keyword>
<gene>
    <name evidence="3" type="ORF">EDF85_3422</name>
</gene>
<feature type="region of interest" description="Disordered" evidence="1">
    <location>
        <begin position="173"/>
        <end position="196"/>
    </location>
</feature>
<evidence type="ECO:0000256" key="1">
    <source>
        <dbReference type="SAM" id="MobiDB-lite"/>
    </source>
</evidence>
<dbReference type="InterPro" id="IPR044925">
    <property type="entry name" value="His-Me_finger_sf"/>
</dbReference>
<reference evidence="3 4" key="1">
    <citation type="submission" date="2018-11" db="EMBL/GenBank/DDBJ databases">
        <title>Genomic analyses of the natural microbiome of Caenorhabditis elegans.</title>
        <authorList>
            <person name="Samuel B."/>
        </authorList>
    </citation>
    <scope>NUCLEOTIDE SEQUENCE [LARGE SCALE GENOMIC DNA]</scope>
    <source>
        <strain evidence="3 4">BIGb0473</strain>
    </source>
</reference>
<feature type="compositionally biased region" description="Basic and acidic residues" evidence="1">
    <location>
        <begin position="175"/>
        <end position="196"/>
    </location>
</feature>
<keyword evidence="3" id="KW-0378">Hydrolase</keyword>
<dbReference type="AlphaFoldDB" id="A0A9X8EFR5"/>
<sequence length="196" mass="22161">MPNMRRLIPHSGADLRLMLSYDPTTGILRWKERPVEHFPSEAHCKSWNSRRAGVVAGTLRHGAGKAYVQIGISGRFFPAHRVAWLMVHDSFDESLEIDHINGDGTDNRLDNLRLVSHQENQKNLSRRTDNASGVTGVAWDALRGKWLVRGHVAGKQKNLGRFDDFEAAVSARRRHEQEHGYHELHGMSREEKASAA</sequence>
<keyword evidence="3" id="KW-0255">Endonuclease</keyword>
<dbReference type="GO" id="GO:0004519">
    <property type="term" value="F:endonuclease activity"/>
    <property type="evidence" value="ECO:0007669"/>
    <property type="project" value="UniProtKB-KW"/>
</dbReference>
<accession>A0A9X8EFR5</accession>
<evidence type="ECO:0000259" key="2">
    <source>
        <dbReference type="Pfam" id="PF13392"/>
    </source>
</evidence>
<name>A0A9X8EFR5_PSEPU</name>
<feature type="domain" description="HNH nuclease" evidence="2">
    <location>
        <begin position="79"/>
        <end position="121"/>
    </location>
</feature>
<evidence type="ECO:0000313" key="3">
    <source>
        <dbReference type="EMBL" id="ROQ49113.1"/>
    </source>
</evidence>
<evidence type="ECO:0000313" key="4">
    <source>
        <dbReference type="Proteomes" id="UP000269115"/>
    </source>
</evidence>
<dbReference type="InterPro" id="IPR003615">
    <property type="entry name" value="HNH_nuc"/>
</dbReference>